<dbReference type="Proteomes" id="UP000236413">
    <property type="component" value="Unassembled WGS sequence"/>
</dbReference>
<organism evidence="1 2">
    <name type="scientific">Chryseobacterium viscerum</name>
    <dbReference type="NCBI Taxonomy" id="1037377"/>
    <lineage>
        <taxon>Bacteria</taxon>
        <taxon>Pseudomonadati</taxon>
        <taxon>Bacteroidota</taxon>
        <taxon>Flavobacteriia</taxon>
        <taxon>Flavobacteriales</taxon>
        <taxon>Weeksellaceae</taxon>
        <taxon>Chryseobacterium group</taxon>
        <taxon>Chryseobacterium</taxon>
    </lineage>
</organism>
<gene>
    <name evidence="1" type="ORF">C1634_007790</name>
</gene>
<protein>
    <submittedName>
        <fullName evidence="1">Uncharacterized protein</fullName>
    </submittedName>
</protein>
<evidence type="ECO:0000313" key="2">
    <source>
        <dbReference type="Proteomes" id="UP000236413"/>
    </source>
</evidence>
<evidence type="ECO:0000313" key="1">
    <source>
        <dbReference type="EMBL" id="PWN62671.1"/>
    </source>
</evidence>
<dbReference type="AlphaFoldDB" id="A0A316WMN4"/>
<sequence>MKIKIKYTAQNFIKDKIFAPDSIKLINFFASLRFSNKIKYNGKRKGARNKTNMYVYFKMQENQKFSAGEIGIDCKFKAEIFIPGQF</sequence>
<accession>A0A316WMN4</accession>
<reference evidence="1 2" key="1">
    <citation type="submission" date="2018-04" db="EMBL/GenBank/DDBJ databases">
        <title>Chryseobacterium oncorhynchi 701B-08T from rainbow trout, and Chryseobacterium viscerum 687B-08T from diseased fish.</title>
        <authorList>
            <person name="Jeong J.-J."/>
            <person name="Lee Y.J."/>
            <person name="Pathiraja D."/>
            <person name="Park B."/>
            <person name="Choi I.-G."/>
            <person name="Kim K.D."/>
        </authorList>
    </citation>
    <scope>NUCLEOTIDE SEQUENCE [LARGE SCALE GENOMIC DNA]</scope>
    <source>
        <strain evidence="1 2">687B-08</strain>
    </source>
</reference>
<dbReference type="EMBL" id="PPEG02000003">
    <property type="protein sequence ID" value="PWN62671.1"/>
    <property type="molecule type" value="Genomic_DNA"/>
</dbReference>
<comment type="caution">
    <text evidence="1">The sequence shown here is derived from an EMBL/GenBank/DDBJ whole genome shotgun (WGS) entry which is preliminary data.</text>
</comment>
<name>A0A316WMN4_9FLAO</name>
<proteinExistence type="predicted"/>